<evidence type="ECO:0000256" key="7">
    <source>
        <dbReference type="SAM" id="MobiDB-lite"/>
    </source>
</evidence>
<comment type="similarity">
    <text evidence="1">Belongs to the glycerophosphoryl diester phosphodiesterase family.</text>
</comment>
<evidence type="ECO:0000256" key="4">
    <source>
        <dbReference type="ARBA" id="ARBA00022798"/>
    </source>
</evidence>
<accession>A0ABV6E4H6</accession>
<feature type="compositionally biased region" description="Basic and acidic residues" evidence="7">
    <location>
        <begin position="44"/>
        <end position="54"/>
    </location>
</feature>
<feature type="region of interest" description="Disordered" evidence="7">
    <location>
        <begin position="71"/>
        <end position="96"/>
    </location>
</feature>
<dbReference type="SUPFAM" id="SSF51695">
    <property type="entry name" value="PLC-like phosphodiesterases"/>
    <property type="match status" value="1"/>
</dbReference>
<feature type="domain" description="GP-PDE" evidence="9">
    <location>
        <begin position="432"/>
        <end position="738"/>
    </location>
</feature>
<evidence type="ECO:0000259" key="9">
    <source>
        <dbReference type="PROSITE" id="PS51704"/>
    </source>
</evidence>
<evidence type="ECO:0000256" key="6">
    <source>
        <dbReference type="ARBA" id="ARBA00047512"/>
    </source>
</evidence>
<feature type="chain" id="PRO_5046437358" description="glycerophosphodiester phosphodiesterase" evidence="8">
    <location>
        <begin position="38"/>
        <end position="765"/>
    </location>
</feature>
<name>A0ABV6E4H6_9ACTN</name>
<comment type="catalytic activity">
    <reaction evidence="6">
        <text>a sn-glycero-3-phosphodiester + H2O = an alcohol + sn-glycerol 3-phosphate + H(+)</text>
        <dbReference type="Rhea" id="RHEA:12969"/>
        <dbReference type="ChEBI" id="CHEBI:15377"/>
        <dbReference type="ChEBI" id="CHEBI:15378"/>
        <dbReference type="ChEBI" id="CHEBI:30879"/>
        <dbReference type="ChEBI" id="CHEBI:57597"/>
        <dbReference type="ChEBI" id="CHEBI:83408"/>
        <dbReference type="EC" id="3.1.4.46"/>
    </reaction>
</comment>
<evidence type="ECO:0000256" key="3">
    <source>
        <dbReference type="ARBA" id="ARBA00022729"/>
    </source>
</evidence>
<dbReference type="Proteomes" id="UP001589698">
    <property type="component" value="Unassembled WGS sequence"/>
</dbReference>
<evidence type="ECO:0000256" key="8">
    <source>
        <dbReference type="SAM" id="SignalP"/>
    </source>
</evidence>
<dbReference type="PROSITE" id="PS51704">
    <property type="entry name" value="GP_PDE"/>
    <property type="match status" value="1"/>
</dbReference>
<comment type="caution">
    <text evidence="10">The sequence shown here is derived from an EMBL/GenBank/DDBJ whole genome shotgun (WGS) entry which is preliminary data.</text>
</comment>
<sequence length="765" mass="82075">MTPHQHLPARPSLRRATLAALTALVTLAPLTGTAAHANPAGSRPADHRGDDRPHVRTVAVPTLVGRATIDADQLAPGPPSGAQMTPANGRTGPFPGQVVPGFSAMLDNGDGTFWAMPDNGFGSQANSADFLLRMYLVRPSFEGEGGDGSVAMPRFVSFRDPERRAGFPIVHEDTADRLLTGADLDIESVVRLRDGSLLVGDEFGPFVLHFDADGVLLDAPVPLPGVRSPQDPLLGGEQPTLPASKGFEAMAYDGSRYAYPVLEGALVGEGDQRVRRIQQLDTRTLRYTGRSWTYRTVEAANLVGDAFMTGRNRMLLLERDNFGGAQAVTKRVVEVDLGRTEPGGHLVAEPVLDLLDLANPAGIGAGDGYGTDDPFSMPFVSDETVVQLRDGSFLLANDNNFPGDDARVDGEPDDIEFVHVALRRQRVVAGGPTVFAHRGASGYRPEHTIAAYELAARQCADFVEPDLVMTRDGVLVDRHEPEIGGTTDVASHPEFAARRTTKQLDGRAVTGWFVEDFTLAELKTLRAKERLPDLRPANTAYDGFYQVPTLDEVLAFARRTTTCDGEPMGVIPEIKHSTYLAAAGLPAEQPLLDALERNGVRPGRTPVVIQSFEVSNLRRLDRMTRFDLVQLVDCSGAPYDQVAAGTGVTYDDLVTRSGMRGIARYADSVGLCKDRMIPRAADGTLAAPTSAIADAHRAGLSVTGWTFRRENSFLPAEYRSSADPAGIGDLAGEIRAFLAAGMDDFFTDDPDVGAAVVRGADDGRG</sequence>
<feature type="region of interest" description="Disordered" evidence="7">
    <location>
        <begin position="34"/>
        <end position="54"/>
    </location>
</feature>
<gene>
    <name evidence="10" type="ORF">ACFFJG_15520</name>
</gene>
<organism evidence="10 11">
    <name type="scientific">Nocardioides zeicaulis</name>
    <dbReference type="NCBI Taxonomy" id="1776857"/>
    <lineage>
        <taxon>Bacteria</taxon>
        <taxon>Bacillati</taxon>
        <taxon>Actinomycetota</taxon>
        <taxon>Actinomycetes</taxon>
        <taxon>Propionibacteriales</taxon>
        <taxon>Nocardioidaceae</taxon>
        <taxon>Nocardioides</taxon>
    </lineage>
</organism>
<keyword evidence="5" id="KW-0378">Hydrolase</keyword>
<dbReference type="Gene3D" id="3.20.20.190">
    <property type="entry name" value="Phosphatidylinositol (PI) phosphodiesterase"/>
    <property type="match status" value="1"/>
</dbReference>
<dbReference type="CDD" id="cd08602">
    <property type="entry name" value="GDPD_ScGlpQ1_like"/>
    <property type="match status" value="1"/>
</dbReference>
<keyword evidence="4" id="KW-0319">Glycerol metabolism</keyword>
<keyword evidence="11" id="KW-1185">Reference proteome</keyword>
<dbReference type="InterPro" id="IPR027372">
    <property type="entry name" value="Phytase-like_dom"/>
</dbReference>
<evidence type="ECO:0000256" key="5">
    <source>
        <dbReference type="ARBA" id="ARBA00022801"/>
    </source>
</evidence>
<dbReference type="PANTHER" id="PTHR43620">
    <property type="entry name" value="GLYCEROPHOSPHORYL DIESTER PHOSPHODIESTERASE"/>
    <property type="match status" value="1"/>
</dbReference>
<dbReference type="InterPro" id="IPR017946">
    <property type="entry name" value="PLC-like_Pdiesterase_TIM-brl"/>
</dbReference>
<dbReference type="EMBL" id="JBHLXH010000002">
    <property type="protein sequence ID" value="MFC0223896.1"/>
    <property type="molecule type" value="Genomic_DNA"/>
</dbReference>
<reference evidence="10 11" key="1">
    <citation type="submission" date="2024-09" db="EMBL/GenBank/DDBJ databases">
        <authorList>
            <person name="Sun Q."/>
            <person name="Mori K."/>
        </authorList>
    </citation>
    <scope>NUCLEOTIDE SEQUENCE [LARGE SCALE GENOMIC DNA]</scope>
    <source>
        <strain evidence="10 11">CCM 8654</strain>
    </source>
</reference>
<evidence type="ECO:0000313" key="10">
    <source>
        <dbReference type="EMBL" id="MFC0223896.1"/>
    </source>
</evidence>
<evidence type="ECO:0000256" key="2">
    <source>
        <dbReference type="ARBA" id="ARBA00012247"/>
    </source>
</evidence>
<dbReference type="EC" id="3.1.4.46" evidence="2"/>
<keyword evidence="3 8" id="KW-0732">Signal</keyword>
<dbReference type="Pfam" id="PF13449">
    <property type="entry name" value="Phytase-like"/>
    <property type="match status" value="1"/>
</dbReference>
<dbReference type="InterPro" id="IPR030395">
    <property type="entry name" value="GP_PDE_dom"/>
</dbReference>
<feature type="signal peptide" evidence="8">
    <location>
        <begin position="1"/>
        <end position="37"/>
    </location>
</feature>
<dbReference type="PANTHER" id="PTHR43620:SF7">
    <property type="entry name" value="GLYCEROPHOSPHODIESTER PHOSPHODIESTERASE GDPD5-RELATED"/>
    <property type="match status" value="1"/>
</dbReference>
<dbReference type="RefSeq" id="WP_378519692.1">
    <property type="nucleotide sequence ID" value="NZ_JBHLXH010000002.1"/>
</dbReference>
<evidence type="ECO:0000313" key="11">
    <source>
        <dbReference type="Proteomes" id="UP001589698"/>
    </source>
</evidence>
<proteinExistence type="inferred from homology"/>
<dbReference type="Pfam" id="PF03009">
    <property type="entry name" value="GDPD"/>
    <property type="match status" value="1"/>
</dbReference>
<protein>
    <recommendedName>
        <fullName evidence="2">glycerophosphodiester phosphodiesterase</fullName>
        <ecNumber evidence="2">3.1.4.46</ecNumber>
    </recommendedName>
</protein>
<evidence type="ECO:0000256" key="1">
    <source>
        <dbReference type="ARBA" id="ARBA00007277"/>
    </source>
</evidence>